<accession>A0AAU9FX29</accession>
<evidence type="ECO:0000259" key="1">
    <source>
        <dbReference type="PROSITE" id="PS50878"/>
    </source>
</evidence>
<evidence type="ECO:0000313" key="3">
    <source>
        <dbReference type="Proteomes" id="UP001500889"/>
    </source>
</evidence>
<reference evidence="2 3" key="1">
    <citation type="submission" date="2024-02" db="EMBL/GenBank/DDBJ databases">
        <title>A chromosome-level genome assembly of Drosophila madeirensis, a fruit fly species endemic to Madeira island.</title>
        <authorList>
            <person name="Tomihara K."/>
            <person name="Llopart A."/>
            <person name="Yamamoto D."/>
        </authorList>
    </citation>
    <scope>NUCLEOTIDE SEQUENCE [LARGE SCALE GENOMIC DNA]</scope>
    <source>
        <strain evidence="2 3">RF1</strain>
    </source>
</reference>
<feature type="domain" description="Reverse transcriptase" evidence="1">
    <location>
        <begin position="81"/>
        <end position="262"/>
    </location>
</feature>
<dbReference type="PANTHER" id="PTHR24559">
    <property type="entry name" value="TRANSPOSON TY3-I GAG-POL POLYPROTEIN"/>
    <property type="match status" value="1"/>
</dbReference>
<dbReference type="EMBL" id="AP029266">
    <property type="protein sequence ID" value="BFF99974.1"/>
    <property type="molecule type" value="Genomic_DNA"/>
</dbReference>
<evidence type="ECO:0000313" key="2">
    <source>
        <dbReference type="EMBL" id="BFF99974.1"/>
    </source>
</evidence>
<dbReference type="SUPFAM" id="SSF56672">
    <property type="entry name" value="DNA/RNA polymerases"/>
    <property type="match status" value="1"/>
</dbReference>
<proteinExistence type="predicted"/>
<dbReference type="GO" id="GO:0071897">
    <property type="term" value="P:DNA biosynthetic process"/>
    <property type="evidence" value="ECO:0007669"/>
    <property type="project" value="UniProtKB-ARBA"/>
</dbReference>
<name>A0AAU9FX29_DROMD</name>
<dbReference type="InterPro" id="IPR043502">
    <property type="entry name" value="DNA/RNA_pol_sf"/>
</dbReference>
<dbReference type="PROSITE" id="PS50878">
    <property type="entry name" value="RT_POL"/>
    <property type="match status" value="1"/>
</dbReference>
<dbReference type="AlphaFoldDB" id="A0AAU9FX29"/>
<dbReference type="Gene3D" id="3.10.10.10">
    <property type="entry name" value="HIV Type 1 Reverse Transcriptase, subunit A, domain 1"/>
    <property type="match status" value="1"/>
</dbReference>
<gene>
    <name evidence="2" type="ORF">DMAD_00083</name>
</gene>
<dbReference type="Pfam" id="PF00078">
    <property type="entry name" value="RVT_1"/>
    <property type="match status" value="1"/>
</dbReference>
<dbReference type="InterPro" id="IPR000477">
    <property type="entry name" value="RT_dom"/>
</dbReference>
<dbReference type="Proteomes" id="UP001500889">
    <property type="component" value="Chromosome A"/>
</dbReference>
<sequence length="272" mass="30944">MTVTRPEDLPSRKPPAGEPSLAPWVTDFLRCELAKFEGLSNVSHITQHTIILKDDKPIKQRYFPKNPAMQKIINAQVDELLLDGRIEPSKSPHSAPIVLVGKKTGDMRMCVDYRQLNARSVPDAYPLPRINHILERLRNAHYISTLDLKNGYWQIPLAEGSRECTAFTVPGRGLFHWKVMPFGLHSAAATFQRALDSVIGPRMEPHAFAYLDDIIVIGVALEDHVENLREVFRRLREANLRLNKDKCSFSKGASYIWVMSSGHVYTLTHRRL</sequence>
<dbReference type="InterPro" id="IPR043128">
    <property type="entry name" value="Rev_trsase/Diguanyl_cyclase"/>
</dbReference>
<dbReference type="InterPro" id="IPR053134">
    <property type="entry name" value="RNA-dir_DNA_polymerase"/>
</dbReference>
<keyword evidence="3" id="KW-1185">Reference proteome</keyword>
<dbReference type="CDD" id="cd01647">
    <property type="entry name" value="RT_LTR"/>
    <property type="match status" value="1"/>
</dbReference>
<dbReference type="Gene3D" id="3.30.70.270">
    <property type="match status" value="1"/>
</dbReference>
<protein>
    <recommendedName>
        <fullName evidence="1">Reverse transcriptase domain-containing protein</fullName>
    </recommendedName>
</protein>
<organism evidence="2 3">
    <name type="scientific">Drosophila madeirensis</name>
    <name type="common">Fruit fly</name>
    <dbReference type="NCBI Taxonomy" id="30013"/>
    <lineage>
        <taxon>Eukaryota</taxon>
        <taxon>Metazoa</taxon>
        <taxon>Ecdysozoa</taxon>
        <taxon>Arthropoda</taxon>
        <taxon>Hexapoda</taxon>
        <taxon>Insecta</taxon>
        <taxon>Pterygota</taxon>
        <taxon>Neoptera</taxon>
        <taxon>Endopterygota</taxon>
        <taxon>Diptera</taxon>
        <taxon>Brachycera</taxon>
        <taxon>Muscomorpha</taxon>
        <taxon>Ephydroidea</taxon>
        <taxon>Drosophilidae</taxon>
        <taxon>Drosophila</taxon>
        <taxon>Sophophora</taxon>
    </lineage>
</organism>
<dbReference type="PANTHER" id="PTHR24559:SF444">
    <property type="entry name" value="REVERSE TRANSCRIPTASE DOMAIN-CONTAINING PROTEIN"/>
    <property type="match status" value="1"/>
</dbReference>